<sequence length="982" mass="110281">MERIKLVELDIDTDSLLKRASDARENIERLKKETKYYKDSLEEGQNLIKSYKNDLAKLEKQGKKNSAEYKEREKDLESLIKVNERKKIQLEKSSSELRTQQSSYRGLKKQVDVFNRTLIKEADVIRTTNGSIEQLSQALSTNRRIYKSLSKEQREHTEAGRELLALIIQQDEEYKDLNRTMGVTQVDVGNYKGQIKELIEENLSLSNTFRGQIEQIPVVGGFLGNLYGILAMYVKGQRAAAIATKGNTKALKLFRLALISTGIGAIVVVIGTLITYLATTQSGINRVNKVLIPLKIILHSLLGVIQNVGDAMFSAFDSPQEALEALWEAIKTNLINRFSAIGDYFSALKKIINSGFTDGYEDLANSTLKFATGVDDVIGKTRDLAETAGEFFSEAIKRGERIAEITQKLSETEADFILQVAKGKEEFKAQNKIAEDQTKTLAEREAAAKKSIEILRETNEAQRERNALELELLKLKSQSNDTSDADRTEIANKIAELRAANAELLEAETTQQNKLNSIRKEAYNKYLTARQKAIDAAIKKSKTLLQIFIEEQGLRAKTLSEELTLAEELRDKKIQILKEELAAKKITQLEYSLAVLQLDNDLIKRRAEIAADNARREFELFKESHQAKLDANIFFTEQLLNQEVNRLDLIAEKEREYHKRRLEQGVINQQEYNDAINSVDKENELAKKEANNRRKEAEKEEEAIQFEIDRLEEEEKYNNQYDLDVARIKAERDRDLKAAAGNAKLIELIEKRSADSIEKITEEKEKARFQHAADTFGGVSKLLGEHTAAGKAAGIAQATINTYQGITEVWKAPAVLPEPFNTASKTVATGVTLASGLAAVQKITSVKEPTIKYQRGGYIEGDSHDRGGVPFTVDGVPGFEAQGGEYIINKRSTKKHRALIEMINKDTGVSRYNTRRYFRDGGIVTNSVSKSPRKVFDYDTLADKIGDKVAQAYESLPPSEVSVKEIISQANRTTKVTEGSSV</sequence>
<evidence type="ECO:0008006" key="5">
    <source>
        <dbReference type="Google" id="ProtNLM"/>
    </source>
</evidence>
<feature type="coiled-coil region" evidence="1">
    <location>
        <begin position="669"/>
        <end position="717"/>
    </location>
</feature>
<protein>
    <recommendedName>
        <fullName evidence="5">Phage tail tape measure protein</fullName>
    </recommendedName>
</protein>
<keyword evidence="2" id="KW-1133">Transmembrane helix</keyword>
<accession>A0ABW5N9A8</accession>
<dbReference type="EMBL" id="JBHULX010000024">
    <property type="protein sequence ID" value="MFD2591806.1"/>
    <property type="molecule type" value="Genomic_DNA"/>
</dbReference>
<keyword evidence="4" id="KW-1185">Reference proteome</keyword>
<comment type="caution">
    <text evidence="3">The sequence shown here is derived from an EMBL/GenBank/DDBJ whole genome shotgun (WGS) entry which is preliminary data.</text>
</comment>
<evidence type="ECO:0000313" key="3">
    <source>
        <dbReference type="EMBL" id="MFD2591806.1"/>
    </source>
</evidence>
<keyword evidence="2" id="KW-0472">Membrane</keyword>
<organism evidence="3 4">
    <name type="scientific">Aquimarina hainanensis</name>
    <dbReference type="NCBI Taxonomy" id="1578017"/>
    <lineage>
        <taxon>Bacteria</taxon>
        <taxon>Pseudomonadati</taxon>
        <taxon>Bacteroidota</taxon>
        <taxon>Flavobacteriia</taxon>
        <taxon>Flavobacteriales</taxon>
        <taxon>Flavobacteriaceae</taxon>
        <taxon>Aquimarina</taxon>
    </lineage>
</organism>
<gene>
    <name evidence="3" type="ORF">ACFSTE_13295</name>
</gene>
<dbReference type="RefSeq" id="WP_378255993.1">
    <property type="nucleotide sequence ID" value="NZ_JBHSJV010000001.1"/>
</dbReference>
<evidence type="ECO:0000313" key="4">
    <source>
        <dbReference type="Proteomes" id="UP001597459"/>
    </source>
</evidence>
<feature type="coiled-coil region" evidence="1">
    <location>
        <begin position="13"/>
        <end position="68"/>
    </location>
</feature>
<feature type="coiled-coil region" evidence="1">
    <location>
        <begin position="424"/>
        <end position="510"/>
    </location>
</feature>
<reference evidence="4" key="1">
    <citation type="journal article" date="2019" name="Int. J. Syst. Evol. Microbiol.">
        <title>The Global Catalogue of Microorganisms (GCM) 10K type strain sequencing project: providing services to taxonomists for standard genome sequencing and annotation.</title>
        <authorList>
            <consortium name="The Broad Institute Genomics Platform"/>
            <consortium name="The Broad Institute Genome Sequencing Center for Infectious Disease"/>
            <person name="Wu L."/>
            <person name="Ma J."/>
        </authorList>
    </citation>
    <scope>NUCLEOTIDE SEQUENCE [LARGE SCALE GENOMIC DNA]</scope>
    <source>
        <strain evidence="4">KCTC 42423</strain>
    </source>
</reference>
<evidence type="ECO:0000256" key="1">
    <source>
        <dbReference type="SAM" id="Coils"/>
    </source>
</evidence>
<keyword evidence="2" id="KW-0812">Transmembrane</keyword>
<proteinExistence type="predicted"/>
<evidence type="ECO:0000256" key="2">
    <source>
        <dbReference type="SAM" id="Phobius"/>
    </source>
</evidence>
<dbReference type="Proteomes" id="UP001597459">
    <property type="component" value="Unassembled WGS sequence"/>
</dbReference>
<keyword evidence="1" id="KW-0175">Coiled coil</keyword>
<feature type="transmembrane region" description="Helical" evidence="2">
    <location>
        <begin position="254"/>
        <end position="278"/>
    </location>
</feature>
<name>A0ABW5N9A8_9FLAO</name>
<feature type="transmembrane region" description="Helical" evidence="2">
    <location>
        <begin position="216"/>
        <end position="234"/>
    </location>
</feature>